<keyword evidence="10" id="KW-1185">Reference proteome</keyword>
<evidence type="ECO:0000259" key="8">
    <source>
        <dbReference type="Pfam" id="PF01416"/>
    </source>
</evidence>
<feature type="binding site" evidence="4 6">
    <location>
        <position position="139"/>
    </location>
    <ligand>
        <name>substrate</name>
    </ligand>
</feature>
<dbReference type="HAMAP" id="MF_00171">
    <property type="entry name" value="TruA"/>
    <property type="match status" value="1"/>
</dbReference>
<dbReference type="GO" id="GO:0003723">
    <property type="term" value="F:RNA binding"/>
    <property type="evidence" value="ECO:0007669"/>
    <property type="project" value="InterPro"/>
</dbReference>
<dbReference type="GO" id="GO:0031119">
    <property type="term" value="P:tRNA pseudouridine synthesis"/>
    <property type="evidence" value="ECO:0007669"/>
    <property type="project" value="UniProtKB-UniRule"/>
</dbReference>
<dbReference type="PANTHER" id="PTHR11142:SF0">
    <property type="entry name" value="TRNA PSEUDOURIDINE SYNTHASE-LIKE 1"/>
    <property type="match status" value="1"/>
</dbReference>
<comment type="function">
    <text evidence="4">Formation of pseudouridine at positions 38, 39 and 40 in the anticodon stem and loop of transfer RNAs.</text>
</comment>
<evidence type="ECO:0000256" key="1">
    <source>
        <dbReference type="ARBA" id="ARBA00009375"/>
    </source>
</evidence>
<comment type="similarity">
    <text evidence="1 4 7">Belongs to the tRNA pseudouridine synthase TruA family.</text>
</comment>
<feature type="domain" description="Pseudouridine synthase I TruA alpha/beta" evidence="8">
    <location>
        <begin position="172"/>
        <end position="274"/>
    </location>
</feature>
<evidence type="ECO:0000256" key="4">
    <source>
        <dbReference type="HAMAP-Rule" id="MF_00171"/>
    </source>
</evidence>
<evidence type="ECO:0000256" key="6">
    <source>
        <dbReference type="PIRSR" id="PIRSR001430-2"/>
    </source>
</evidence>
<dbReference type="InterPro" id="IPR001406">
    <property type="entry name" value="PsdUridine_synth_TruA"/>
</dbReference>
<dbReference type="Pfam" id="PF01416">
    <property type="entry name" value="PseudoU_synth_1"/>
    <property type="match status" value="2"/>
</dbReference>
<gene>
    <name evidence="4" type="primary">truA</name>
    <name evidence="9" type="ORF">RED65_09164</name>
</gene>
<keyword evidence="2 4" id="KW-0819">tRNA processing</keyword>
<name>Q1N6P3_9GAMM</name>
<evidence type="ECO:0000313" key="10">
    <source>
        <dbReference type="Proteomes" id="UP000004263"/>
    </source>
</evidence>
<evidence type="ECO:0000256" key="2">
    <source>
        <dbReference type="ARBA" id="ARBA00022694"/>
    </source>
</evidence>
<organism evidence="9 10">
    <name type="scientific">Bermanella marisrubri</name>
    <dbReference type="NCBI Taxonomy" id="207949"/>
    <lineage>
        <taxon>Bacteria</taxon>
        <taxon>Pseudomonadati</taxon>
        <taxon>Pseudomonadota</taxon>
        <taxon>Gammaproteobacteria</taxon>
        <taxon>Oceanospirillales</taxon>
        <taxon>Oceanospirillaceae</taxon>
        <taxon>Bermanella</taxon>
    </lineage>
</organism>
<dbReference type="GO" id="GO:0160147">
    <property type="term" value="F:tRNA pseudouridine(38-40) synthase activity"/>
    <property type="evidence" value="ECO:0007669"/>
    <property type="project" value="UniProtKB-EC"/>
</dbReference>
<evidence type="ECO:0000313" key="9">
    <source>
        <dbReference type="EMBL" id="EAT13549.1"/>
    </source>
</evidence>
<dbReference type="OrthoDB" id="9811823at2"/>
<dbReference type="SUPFAM" id="SSF55120">
    <property type="entry name" value="Pseudouridine synthase"/>
    <property type="match status" value="1"/>
</dbReference>
<feature type="active site" description="Nucleophile" evidence="4 5">
    <location>
        <position position="81"/>
    </location>
</feature>
<dbReference type="Proteomes" id="UP000004263">
    <property type="component" value="Unassembled WGS sequence"/>
</dbReference>
<protein>
    <recommendedName>
        <fullName evidence="4">tRNA pseudouridine synthase A</fullName>
        <ecNumber evidence="4">5.4.99.12</ecNumber>
    </recommendedName>
    <alternativeName>
        <fullName evidence="4">tRNA pseudouridine(38-40) synthase</fullName>
    </alternativeName>
    <alternativeName>
        <fullName evidence="4">tRNA pseudouridylate synthase I</fullName>
    </alternativeName>
    <alternativeName>
        <fullName evidence="4">tRNA-uridine isomerase I</fullName>
    </alternativeName>
</protein>
<sequence>MATCSGFFIVQGSGMSDKIDQQEEQSITRRFVAGVEYNGALFKGWQKQKHYAGPSVQEALEKAISRVANHTVDVVCAGRTDAGVHASAQVIHFDTSAVRDERAWKLGINTNLPDGVCVNWIMPAPQDFHARFSAVARRYRYFIMNKQVKPGLMHDGVSWWRRPLDAEKMHEAAQYLLGEHDFTSFRAKDCQARHAVRTMKYISVKRLNDWVIVEVCANAFLYHMVRNIVGVLLPIGEGKKPVEWCEQVLAAQDRRQAGVTAPGEGLYFVNVEYPEYPHLPIDGTGPAFYQFMSHAEG</sequence>
<reference evidence="9 10" key="1">
    <citation type="submission" date="2006-03" db="EMBL/GenBank/DDBJ databases">
        <authorList>
            <person name="Pinhassi J."/>
            <person name="Pedros-Alio C."/>
            <person name="Ferriera S."/>
            <person name="Johnson J."/>
            <person name="Kravitz S."/>
            <person name="Halpern A."/>
            <person name="Remington K."/>
            <person name="Beeson K."/>
            <person name="Tran B."/>
            <person name="Rogers Y.-H."/>
            <person name="Friedman R."/>
            <person name="Venter J.C."/>
        </authorList>
    </citation>
    <scope>NUCLEOTIDE SEQUENCE [LARGE SCALE GENOMIC DNA]</scope>
    <source>
        <strain evidence="9 10">RED65</strain>
    </source>
</reference>
<accession>Q1N6P3</accession>
<keyword evidence="3 4" id="KW-0413">Isomerase</keyword>
<comment type="catalytic activity">
    <reaction evidence="4 7">
        <text>uridine(38/39/40) in tRNA = pseudouridine(38/39/40) in tRNA</text>
        <dbReference type="Rhea" id="RHEA:22376"/>
        <dbReference type="Rhea" id="RHEA-COMP:10085"/>
        <dbReference type="Rhea" id="RHEA-COMP:10087"/>
        <dbReference type="ChEBI" id="CHEBI:65314"/>
        <dbReference type="ChEBI" id="CHEBI:65315"/>
        <dbReference type="EC" id="5.4.99.12"/>
    </reaction>
</comment>
<dbReference type="InterPro" id="IPR020103">
    <property type="entry name" value="PsdUridine_synth_cat_dom_sf"/>
</dbReference>
<dbReference type="Gene3D" id="3.30.70.660">
    <property type="entry name" value="Pseudouridine synthase I, catalytic domain, C-terminal subdomain"/>
    <property type="match status" value="1"/>
</dbReference>
<comment type="caution">
    <text evidence="4">Lacks conserved residue(s) required for the propagation of feature annotation.</text>
</comment>
<dbReference type="PANTHER" id="PTHR11142">
    <property type="entry name" value="PSEUDOURIDYLATE SYNTHASE"/>
    <property type="match status" value="1"/>
</dbReference>
<dbReference type="NCBIfam" id="TIGR00071">
    <property type="entry name" value="hisT_truA"/>
    <property type="match status" value="1"/>
</dbReference>
<dbReference type="PIRSF" id="PIRSF001430">
    <property type="entry name" value="tRNA_psdUrid_synth"/>
    <property type="match status" value="1"/>
</dbReference>
<dbReference type="EMBL" id="AAQH01000001">
    <property type="protein sequence ID" value="EAT13549.1"/>
    <property type="molecule type" value="Genomic_DNA"/>
</dbReference>
<dbReference type="STRING" id="207949.RED65_09164"/>
<evidence type="ECO:0000256" key="3">
    <source>
        <dbReference type="ARBA" id="ARBA00023235"/>
    </source>
</evidence>
<dbReference type="InterPro" id="IPR020097">
    <property type="entry name" value="PsdUridine_synth_TruA_a/b_dom"/>
</dbReference>
<evidence type="ECO:0000256" key="5">
    <source>
        <dbReference type="PIRSR" id="PIRSR001430-1"/>
    </source>
</evidence>
<comment type="subunit">
    <text evidence="4">Homodimer.</text>
</comment>
<dbReference type="FunFam" id="3.30.70.580:FF:000001">
    <property type="entry name" value="tRNA pseudouridine synthase A"/>
    <property type="match status" value="1"/>
</dbReference>
<feature type="domain" description="Pseudouridine synthase I TruA alpha/beta" evidence="8">
    <location>
        <begin position="35"/>
        <end position="132"/>
    </location>
</feature>
<dbReference type="AlphaFoldDB" id="Q1N6P3"/>
<dbReference type="EC" id="5.4.99.12" evidence="4"/>
<proteinExistence type="inferred from homology"/>
<evidence type="ECO:0000256" key="7">
    <source>
        <dbReference type="RuleBase" id="RU003792"/>
    </source>
</evidence>
<dbReference type="InterPro" id="IPR020095">
    <property type="entry name" value="PsdUridine_synth_TruA_C"/>
</dbReference>
<dbReference type="InterPro" id="IPR020094">
    <property type="entry name" value="TruA/RsuA/RluB/E/F_N"/>
</dbReference>
<dbReference type="HOGENOM" id="CLU_014673_0_2_6"/>
<dbReference type="CDD" id="cd02570">
    <property type="entry name" value="PseudoU_synth_EcTruA"/>
    <property type="match status" value="1"/>
</dbReference>
<dbReference type="Gene3D" id="3.30.70.580">
    <property type="entry name" value="Pseudouridine synthase I, catalytic domain, N-terminal subdomain"/>
    <property type="match status" value="1"/>
</dbReference>
<comment type="caution">
    <text evidence="9">The sequence shown here is derived from an EMBL/GenBank/DDBJ whole genome shotgun (WGS) entry which is preliminary data.</text>
</comment>